<keyword evidence="7" id="KW-1185">Reference proteome</keyword>
<evidence type="ECO:0000313" key="7">
    <source>
        <dbReference type="Proteomes" id="UP001593833"/>
    </source>
</evidence>
<dbReference type="CDD" id="cd00056">
    <property type="entry name" value="ENDO3c"/>
    <property type="match status" value="1"/>
</dbReference>
<dbReference type="SUPFAM" id="SSF48150">
    <property type="entry name" value="DNA-glycosylase"/>
    <property type="match status" value="1"/>
</dbReference>
<dbReference type="InterPro" id="IPR003265">
    <property type="entry name" value="HhH-GPD_domain"/>
</dbReference>
<dbReference type="PANTHER" id="PTHR43003">
    <property type="entry name" value="DNA-3-METHYLADENINE GLYCOSYLASE"/>
    <property type="match status" value="1"/>
</dbReference>
<comment type="caution">
    <text evidence="6">The sequence shown here is derived from an EMBL/GenBank/DDBJ whole genome shotgun (WGS) entry which is preliminary data.</text>
</comment>
<dbReference type="Pfam" id="PF00730">
    <property type="entry name" value="HhH-GPD"/>
    <property type="match status" value="1"/>
</dbReference>
<dbReference type="InterPro" id="IPR011257">
    <property type="entry name" value="DNA_glycosylase"/>
</dbReference>
<feature type="domain" description="HhH-GPD" evidence="5">
    <location>
        <begin position="50"/>
        <end position="202"/>
    </location>
</feature>
<gene>
    <name evidence="6" type="ORF">ACFL6M_03015</name>
</gene>
<evidence type="ECO:0000256" key="4">
    <source>
        <dbReference type="ARBA" id="ARBA00023204"/>
    </source>
</evidence>
<evidence type="ECO:0000256" key="2">
    <source>
        <dbReference type="ARBA" id="ARBA00012000"/>
    </source>
</evidence>
<dbReference type="EC" id="3.2.2.21" evidence="2"/>
<proteinExistence type="predicted"/>
<organism evidence="6 7">
    <name type="scientific">Eiseniibacteriota bacterium</name>
    <dbReference type="NCBI Taxonomy" id="2212470"/>
    <lineage>
        <taxon>Bacteria</taxon>
        <taxon>Candidatus Eiseniibacteriota</taxon>
    </lineage>
</organism>
<evidence type="ECO:0000256" key="1">
    <source>
        <dbReference type="ARBA" id="ARBA00000086"/>
    </source>
</evidence>
<reference evidence="6 7" key="1">
    <citation type="submission" date="2024-09" db="EMBL/GenBank/DDBJ databases">
        <authorList>
            <person name="D'Angelo T."/>
        </authorList>
    </citation>
    <scope>NUCLEOTIDE SEQUENCE [LARGE SCALE GENOMIC DNA]</scope>
    <source>
        <strain evidence="6">SAG AM-320-E07</strain>
    </source>
</reference>
<dbReference type="Gene3D" id="1.10.340.30">
    <property type="entry name" value="Hypothetical protein, domain 2"/>
    <property type="match status" value="1"/>
</dbReference>
<dbReference type="SMART" id="SM00478">
    <property type="entry name" value="ENDO3c"/>
    <property type="match status" value="1"/>
</dbReference>
<evidence type="ECO:0000256" key="3">
    <source>
        <dbReference type="ARBA" id="ARBA00022763"/>
    </source>
</evidence>
<keyword evidence="3" id="KW-0227">DNA damage</keyword>
<protein>
    <recommendedName>
        <fullName evidence="2">DNA-3-methyladenine glycosylase II</fullName>
        <ecNumber evidence="2">3.2.2.21</ecNumber>
    </recommendedName>
</protein>
<evidence type="ECO:0000259" key="5">
    <source>
        <dbReference type="SMART" id="SM00478"/>
    </source>
</evidence>
<sequence>MATLTKESLAKAARILARSDHDLARLHRAHGVPPLWGRRPGFSTLVRIILEQQVSLASARAAFGRLKTGVIPLTPQQCLSMGVERLRGLGITRQKSAYCVHLTRALCEGDLDLRAVAKMDDAAAKEALVRTKGIGPWTADIYLLMALRRPDVWPSGDIALINTMKSVKHLDEGVAEERLTRIATRWRPYRAVAARMLWQHYLHHKGRFT</sequence>
<dbReference type="EMBL" id="JBHPKH010000020">
    <property type="protein sequence ID" value="MFC1572549.1"/>
    <property type="molecule type" value="Genomic_DNA"/>
</dbReference>
<dbReference type="InterPro" id="IPR051912">
    <property type="entry name" value="Alkylbase_DNA_Glycosylase/TA"/>
</dbReference>
<dbReference type="PANTHER" id="PTHR43003:SF5">
    <property type="entry name" value="DNA-3-METHYLADENINE GLYCOSYLASE"/>
    <property type="match status" value="1"/>
</dbReference>
<accession>A0ABV6YJQ6</accession>
<name>A0ABV6YJQ6_UNCEI</name>
<dbReference type="Proteomes" id="UP001593833">
    <property type="component" value="Unassembled WGS sequence"/>
</dbReference>
<dbReference type="Gene3D" id="1.10.1670.40">
    <property type="match status" value="1"/>
</dbReference>
<comment type="catalytic activity">
    <reaction evidence="1">
        <text>Hydrolysis of alkylated DNA, releasing 3-methyladenine, 3-methylguanine, 7-methylguanine and 7-methyladenine.</text>
        <dbReference type="EC" id="3.2.2.21"/>
    </reaction>
</comment>
<evidence type="ECO:0000313" key="6">
    <source>
        <dbReference type="EMBL" id="MFC1572549.1"/>
    </source>
</evidence>
<keyword evidence="4" id="KW-0234">DNA repair</keyword>